<dbReference type="AlphaFoldDB" id="A0AAD6K443"/>
<reference evidence="1 2" key="1">
    <citation type="journal article" date="2023" name="Int. J. Mol. Sci.">
        <title>De Novo Assembly and Annotation of 11 Diverse Shrub Willow (Salix) Genomes Reveals Novel Gene Organization in Sex-Linked Regions.</title>
        <authorList>
            <person name="Hyden B."/>
            <person name="Feng K."/>
            <person name="Yates T.B."/>
            <person name="Jawdy S."/>
            <person name="Cereghino C."/>
            <person name="Smart L.B."/>
            <person name="Muchero W."/>
        </authorList>
    </citation>
    <scope>NUCLEOTIDE SEQUENCE [LARGE SCALE GENOMIC DNA]</scope>
    <source>
        <tissue evidence="1">Shoot tip</tissue>
    </source>
</reference>
<organism evidence="1 2">
    <name type="scientific">Salix udensis</name>
    <dbReference type="NCBI Taxonomy" id="889485"/>
    <lineage>
        <taxon>Eukaryota</taxon>
        <taxon>Viridiplantae</taxon>
        <taxon>Streptophyta</taxon>
        <taxon>Embryophyta</taxon>
        <taxon>Tracheophyta</taxon>
        <taxon>Spermatophyta</taxon>
        <taxon>Magnoliopsida</taxon>
        <taxon>eudicotyledons</taxon>
        <taxon>Gunneridae</taxon>
        <taxon>Pentapetalae</taxon>
        <taxon>rosids</taxon>
        <taxon>fabids</taxon>
        <taxon>Malpighiales</taxon>
        <taxon>Salicaceae</taxon>
        <taxon>Saliceae</taxon>
        <taxon>Salix</taxon>
    </lineage>
</organism>
<gene>
    <name evidence="1" type="ORF">OIU84_002448</name>
</gene>
<keyword evidence="2" id="KW-1185">Reference proteome</keyword>
<dbReference type="Proteomes" id="UP001162972">
    <property type="component" value="Chromosome 11"/>
</dbReference>
<accession>A0AAD6K443</accession>
<sequence length="69" mass="7786">MSTAKTSSKKRVAESLLTKSASKFRVEDEFDPDFSSDIKGIMSALHLIREKGSKGRYEEERPDDFQCGL</sequence>
<protein>
    <submittedName>
        <fullName evidence="1">Uncharacterized protein</fullName>
    </submittedName>
</protein>
<evidence type="ECO:0000313" key="1">
    <source>
        <dbReference type="EMBL" id="KAJ6416588.1"/>
    </source>
</evidence>
<evidence type="ECO:0000313" key="2">
    <source>
        <dbReference type="Proteomes" id="UP001162972"/>
    </source>
</evidence>
<proteinExistence type="predicted"/>
<comment type="caution">
    <text evidence="1">The sequence shown here is derived from an EMBL/GenBank/DDBJ whole genome shotgun (WGS) entry which is preliminary data.</text>
</comment>
<dbReference type="EMBL" id="JAPFFJ010000011">
    <property type="protein sequence ID" value="KAJ6416588.1"/>
    <property type="molecule type" value="Genomic_DNA"/>
</dbReference>
<name>A0AAD6K443_9ROSI</name>